<comment type="caution">
    <text evidence="6">The sequence shown here is derived from an EMBL/GenBank/DDBJ whole genome shotgun (WGS) entry which is preliminary data.</text>
</comment>
<evidence type="ECO:0000313" key="9">
    <source>
        <dbReference type="Proteomes" id="UP000460718"/>
    </source>
</evidence>
<evidence type="ECO:0000313" key="10">
    <source>
        <dbReference type="Proteomes" id="UP000476176"/>
    </source>
</evidence>
<comment type="function">
    <text evidence="5">Effector that suppresses plant defense responses during pathogen infection.</text>
</comment>
<evidence type="ECO:0000256" key="4">
    <source>
        <dbReference type="ARBA" id="ARBA00022729"/>
    </source>
</evidence>
<organism evidence="6 9">
    <name type="scientific">Phytophthora fragariae</name>
    <dbReference type="NCBI Taxonomy" id="53985"/>
    <lineage>
        <taxon>Eukaryota</taxon>
        <taxon>Sar</taxon>
        <taxon>Stramenopiles</taxon>
        <taxon>Oomycota</taxon>
        <taxon>Peronosporomycetes</taxon>
        <taxon>Peronosporales</taxon>
        <taxon>Peronosporaceae</taxon>
        <taxon>Phytophthora</taxon>
    </lineage>
</organism>
<name>A0A6A3HDD5_9STRA</name>
<dbReference type="AlphaFoldDB" id="A0A6A3HDD5"/>
<keyword evidence="4 5" id="KW-0732">Signal</keyword>
<feature type="chain" id="PRO_5034170484" description="RxLR effector protein" evidence="5">
    <location>
        <begin position="22"/>
        <end position="139"/>
    </location>
</feature>
<evidence type="ECO:0000256" key="5">
    <source>
        <dbReference type="RuleBase" id="RU367124"/>
    </source>
</evidence>
<accession>A0A6A3HDD5</accession>
<comment type="subcellular location">
    <subcellularLocation>
        <location evidence="1 5">Secreted</location>
    </subcellularLocation>
</comment>
<dbReference type="Proteomes" id="UP000460718">
    <property type="component" value="Unassembled WGS sequence"/>
</dbReference>
<evidence type="ECO:0000313" key="11">
    <source>
        <dbReference type="Proteomes" id="UP000488956"/>
    </source>
</evidence>
<gene>
    <name evidence="8" type="ORF">PF004_g30918</name>
    <name evidence="7" type="ORF">PF010_g31093</name>
    <name evidence="6" type="ORF">PF011_g27871</name>
</gene>
<dbReference type="EMBL" id="QXFX01006628">
    <property type="protein sequence ID" value="KAE9058191.1"/>
    <property type="molecule type" value="Genomic_DNA"/>
</dbReference>
<feature type="signal peptide" evidence="5">
    <location>
        <begin position="1"/>
        <end position="21"/>
    </location>
</feature>
<dbReference type="Proteomes" id="UP000488956">
    <property type="component" value="Unassembled WGS sequence"/>
</dbReference>
<dbReference type="GO" id="GO:0005576">
    <property type="term" value="C:extracellular region"/>
    <property type="evidence" value="ECO:0007669"/>
    <property type="project" value="UniProtKB-SubCell"/>
</dbReference>
<evidence type="ECO:0000313" key="7">
    <source>
        <dbReference type="EMBL" id="KAE9058191.1"/>
    </source>
</evidence>
<reference evidence="9 10" key="1">
    <citation type="submission" date="2018-09" db="EMBL/GenBank/DDBJ databases">
        <title>Genomic investigation of the strawberry pathogen Phytophthora fragariae indicates pathogenicity is determined by transcriptional variation in three key races.</title>
        <authorList>
            <person name="Adams T.M."/>
            <person name="Armitage A.D."/>
            <person name="Sobczyk M.K."/>
            <person name="Bates H.J."/>
            <person name="Dunwell J.M."/>
            <person name="Nellist C.F."/>
            <person name="Harrison R.J."/>
        </authorList>
    </citation>
    <scope>NUCLEOTIDE SEQUENCE [LARGE SCALE GENOMIC DNA]</scope>
    <source>
        <strain evidence="8 10">BC-23</strain>
        <strain evidence="7 11">ONT-3</strain>
        <strain evidence="6 9">SCRP245</strain>
    </source>
</reference>
<dbReference type="EMBL" id="QXFW01004232">
    <property type="protein sequence ID" value="KAE8966608.1"/>
    <property type="molecule type" value="Genomic_DNA"/>
</dbReference>
<dbReference type="InterPro" id="IPR031825">
    <property type="entry name" value="RXLR"/>
</dbReference>
<protein>
    <recommendedName>
        <fullName evidence="5">RxLR effector protein</fullName>
    </recommendedName>
</protein>
<comment type="domain">
    <text evidence="5">The RxLR-dEER motif acts to carry the protein into the host cell cytoplasm through binding to cell surface phosphatidylinositol-3-phosphate.</text>
</comment>
<dbReference type="Pfam" id="PF16810">
    <property type="entry name" value="RXLR"/>
    <property type="match status" value="1"/>
</dbReference>
<evidence type="ECO:0000256" key="3">
    <source>
        <dbReference type="ARBA" id="ARBA00022525"/>
    </source>
</evidence>
<dbReference type="EMBL" id="QXGC01007009">
    <property type="protein sequence ID" value="KAE9161178.1"/>
    <property type="molecule type" value="Genomic_DNA"/>
</dbReference>
<sequence>MRTVFFIAVAVAVFARGSVVAAFTDADESKLLSKTTPDFAVDAMIDSDSRKRFLRVADPEDDDLTLDDEERMRYKSPKRIITALQEQDLHDVANILAKFDEIHAKNVYHANEKLKTALQNKEISAADYQAALALMKLSN</sequence>
<evidence type="ECO:0000256" key="1">
    <source>
        <dbReference type="ARBA" id="ARBA00004613"/>
    </source>
</evidence>
<evidence type="ECO:0000313" key="6">
    <source>
        <dbReference type="EMBL" id="KAE8966608.1"/>
    </source>
</evidence>
<evidence type="ECO:0000313" key="8">
    <source>
        <dbReference type="EMBL" id="KAE9161178.1"/>
    </source>
</evidence>
<comment type="similarity">
    <text evidence="2 5">Belongs to the RxLR effector family.</text>
</comment>
<proteinExistence type="inferred from homology"/>
<dbReference type="Proteomes" id="UP000476176">
    <property type="component" value="Unassembled WGS sequence"/>
</dbReference>
<keyword evidence="3 5" id="KW-0964">Secreted</keyword>
<evidence type="ECO:0000256" key="2">
    <source>
        <dbReference type="ARBA" id="ARBA00010400"/>
    </source>
</evidence>